<dbReference type="Proteomes" id="UP001381693">
    <property type="component" value="Unassembled WGS sequence"/>
</dbReference>
<name>A0AAN8WTC4_HALRR</name>
<evidence type="ECO:0000313" key="1">
    <source>
        <dbReference type="EMBL" id="KAK7065930.1"/>
    </source>
</evidence>
<organism evidence="1 2">
    <name type="scientific">Halocaridina rubra</name>
    <name type="common">Hawaiian red shrimp</name>
    <dbReference type="NCBI Taxonomy" id="373956"/>
    <lineage>
        <taxon>Eukaryota</taxon>
        <taxon>Metazoa</taxon>
        <taxon>Ecdysozoa</taxon>
        <taxon>Arthropoda</taxon>
        <taxon>Crustacea</taxon>
        <taxon>Multicrustacea</taxon>
        <taxon>Malacostraca</taxon>
        <taxon>Eumalacostraca</taxon>
        <taxon>Eucarida</taxon>
        <taxon>Decapoda</taxon>
        <taxon>Pleocyemata</taxon>
        <taxon>Caridea</taxon>
        <taxon>Atyoidea</taxon>
        <taxon>Atyidae</taxon>
        <taxon>Halocaridina</taxon>
    </lineage>
</organism>
<accession>A0AAN8WTC4</accession>
<proteinExistence type="predicted"/>
<sequence length="50" mass="5956">FEKIAEVVPQLDVDGKYKRILARFHQEVEKCLEFTIDNVNRLHNFEASHQ</sequence>
<comment type="caution">
    <text evidence="1">The sequence shown here is derived from an EMBL/GenBank/DDBJ whole genome shotgun (WGS) entry which is preliminary data.</text>
</comment>
<gene>
    <name evidence="1" type="ORF">SK128_009303</name>
</gene>
<protein>
    <submittedName>
        <fullName evidence="1">Uncharacterized protein</fullName>
    </submittedName>
</protein>
<keyword evidence="2" id="KW-1185">Reference proteome</keyword>
<feature type="non-terminal residue" evidence="1">
    <location>
        <position position="1"/>
    </location>
</feature>
<reference evidence="1 2" key="1">
    <citation type="submission" date="2023-11" db="EMBL/GenBank/DDBJ databases">
        <title>Halocaridina rubra genome assembly.</title>
        <authorList>
            <person name="Smith C."/>
        </authorList>
    </citation>
    <scope>NUCLEOTIDE SEQUENCE [LARGE SCALE GENOMIC DNA]</scope>
    <source>
        <strain evidence="1">EP-1</strain>
        <tissue evidence="1">Whole</tissue>
    </source>
</reference>
<evidence type="ECO:0000313" key="2">
    <source>
        <dbReference type="Proteomes" id="UP001381693"/>
    </source>
</evidence>
<dbReference type="AlphaFoldDB" id="A0AAN8WTC4"/>
<dbReference type="EMBL" id="JAXCGZ010019625">
    <property type="protein sequence ID" value="KAK7065930.1"/>
    <property type="molecule type" value="Genomic_DNA"/>
</dbReference>